<proteinExistence type="inferred from homology"/>
<dbReference type="RefSeq" id="WP_179639235.1">
    <property type="nucleotide sequence ID" value="NZ_CP132931.1"/>
</dbReference>
<dbReference type="Pfam" id="PF02583">
    <property type="entry name" value="Trns_repr_metal"/>
    <property type="match status" value="1"/>
</dbReference>
<sequence>MSHINKEKQRLVARIKRIRGQVDSIERSLTEEDDCADVLMLLANIRGGINSLMAEVLEDHIRHHLLSPERSSAPPHELAEDMIELVRAYLK</sequence>
<dbReference type="Gene3D" id="1.20.58.1000">
    <property type="entry name" value="Metal-sensitive repressor, helix protomer"/>
    <property type="match status" value="1"/>
</dbReference>
<dbReference type="InterPro" id="IPR038390">
    <property type="entry name" value="Metal_Tscrpt_repr_sf"/>
</dbReference>
<dbReference type="KEGG" id="temp:RBB75_02690"/>
<name>A0AAU7ZFC6_9BACT</name>
<dbReference type="InterPro" id="IPR003735">
    <property type="entry name" value="Metal_Tscrpt_repr"/>
</dbReference>
<organism evidence="2">
    <name type="scientific">Tunturiibacter empetritectus</name>
    <dbReference type="NCBI Taxonomy" id="3069691"/>
    <lineage>
        <taxon>Bacteria</taxon>
        <taxon>Pseudomonadati</taxon>
        <taxon>Acidobacteriota</taxon>
        <taxon>Terriglobia</taxon>
        <taxon>Terriglobales</taxon>
        <taxon>Acidobacteriaceae</taxon>
        <taxon>Tunturiibacter</taxon>
    </lineage>
</organism>
<reference evidence="2" key="2">
    <citation type="journal article" date="2024" name="Environ. Microbiol.">
        <title>Genome analysis and description of Tunturibacter gen. nov. expands the diversity of Terriglobia in tundra soils.</title>
        <authorList>
            <person name="Messyasz A."/>
            <person name="Mannisto M.K."/>
            <person name="Kerkhof L.J."/>
            <person name="Haggblom M.M."/>
        </authorList>
    </citation>
    <scope>NUCLEOTIDE SEQUENCE</scope>
    <source>
        <strain evidence="2">M8UP23</strain>
    </source>
</reference>
<dbReference type="PANTHER" id="PTHR33677:SF5">
    <property type="entry name" value="TRANSCRIPTIONAL REPRESSOR FRMR"/>
    <property type="match status" value="1"/>
</dbReference>
<dbReference type="EMBL" id="CP132932">
    <property type="protein sequence ID" value="XCB27237.1"/>
    <property type="molecule type" value="Genomic_DNA"/>
</dbReference>
<dbReference type="GO" id="GO:0003677">
    <property type="term" value="F:DNA binding"/>
    <property type="evidence" value="ECO:0007669"/>
    <property type="project" value="InterPro"/>
</dbReference>
<dbReference type="PANTHER" id="PTHR33677">
    <property type="entry name" value="TRANSCRIPTIONAL REPRESSOR FRMR-RELATED"/>
    <property type="match status" value="1"/>
</dbReference>
<evidence type="ECO:0000256" key="1">
    <source>
        <dbReference type="ARBA" id="ARBA00005260"/>
    </source>
</evidence>
<evidence type="ECO:0000313" key="2">
    <source>
        <dbReference type="EMBL" id="XCB27237.1"/>
    </source>
</evidence>
<accession>A0AAU7ZFC6</accession>
<dbReference type="AlphaFoldDB" id="A0AAU7ZFC6"/>
<dbReference type="GO" id="GO:0045892">
    <property type="term" value="P:negative regulation of DNA-templated transcription"/>
    <property type="evidence" value="ECO:0007669"/>
    <property type="project" value="UniProtKB-ARBA"/>
</dbReference>
<reference evidence="2" key="1">
    <citation type="submission" date="2023-08" db="EMBL/GenBank/DDBJ databases">
        <authorList>
            <person name="Messyasz A."/>
            <person name="Mannisto M.K."/>
            <person name="Kerkhof L.J."/>
            <person name="Haggblom M."/>
        </authorList>
    </citation>
    <scope>NUCLEOTIDE SEQUENCE</scope>
    <source>
        <strain evidence="2">M8UP23</strain>
    </source>
</reference>
<comment type="similarity">
    <text evidence="1">Belongs to the FrmR/RcnR family.</text>
</comment>
<dbReference type="GO" id="GO:0046872">
    <property type="term" value="F:metal ion binding"/>
    <property type="evidence" value="ECO:0007669"/>
    <property type="project" value="InterPro"/>
</dbReference>
<gene>
    <name evidence="2" type="ORF">RBB75_02690</name>
</gene>
<dbReference type="CDD" id="cd10153">
    <property type="entry name" value="RcnR-FrmR-like_DUF156"/>
    <property type="match status" value="1"/>
</dbReference>
<protein>
    <submittedName>
        <fullName evidence="2">Metal/formaldehyde-sensitive transcriptional repressor</fullName>
    </submittedName>
</protein>